<reference evidence="9" key="1">
    <citation type="journal article" date="2019" name="Int. J. Syst. Evol. Microbiol.">
        <title>The Global Catalogue of Microorganisms (GCM) 10K type strain sequencing project: providing services to taxonomists for standard genome sequencing and annotation.</title>
        <authorList>
            <consortium name="The Broad Institute Genomics Platform"/>
            <consortium name="The Broad Institute Genome Sequencing Center for Infectious Disease"/>
            <person name="Wu L."/>
            <person name="Ma J."/>
        </authorList>
    </citation>
    <scope>NUCLEOTIDE SEQUENCE [LARGE SCALE GENOMIC DNA]</scope>
    <source>
        <strain evidence="9">JCM 17841</strain>
    </source>
</reference>
<dbReference type="PANTHER" id="PTHR14084">
    <property type="entry name" value="KYNURENINASE"/>
    <property type="match status" value="1"/>
</dbReference>
<proteinExistence type="inferred from homology"/>
<comment type="catalytic activity">
    <reaction evidence="6">
        <text>3-hydroxy-L-kynurenine + H2O = 3-hydroxyanthranilate + L-alanine + H(+)</text>
        <dbReference type="Rhea" id="RHEA:25143"/>
        <dbReference type="ChEBI" id="CHEBI:15377"/>
        <dbReference type="ChEBI" id="CHEBI:15378"/>
        <dbReference type="ChEBI" id="CHEBI:36559"/>
        <dbReference type="ChEBI" id="CHEBI:57972"/>
        <dbReference type="ChEBI" id="CHEBI:58125"/>
        <dbReference type="EC" id="3.7.1.3"/>
    </reaction>
</comment>
<comment type="cofactor">
    <cofactor evidence="4 6">
        <name>pyridoxal 5'-phosphate</name>
        <dbReference type="ChEBI" id="CHEBI:597326"/>
    </cofactor>
</comment>
<feature type="binding site" evidence="4">
    <location>
        <position position="257"/>
    </location>
    <ligand>
        <name>pyridoxal 5'-phosphate</name>
        <dbReference type="ChEBI" id="CHEBI:597326"/>
    </ligand>
</feature>
<dbReference type="SUPFAM" id="SSF53383">
    <property type="entry name" value="PLP-dependent transferases"/>
    <property type="match status" value="1"/>
</dbReference>
<keyword evidence="1 4" id="KW-0662">Pyridine nucleotide biosynthesis</keyword>
<keyword evidence="2 4" id="KW-0378">Hydrolase</keyword>
<dbReference type="RefSeq" id="WP_309509605.1">
    <property type="nucleotide sequence ID" value="NZ_BAABGQ010000006.1"/>
</dbReference>
<name>A0ABP8QJ63_9BACT</name>
<feature type="domain" description="Aminotransferase class V" evidence="7">
    <location>
        <begin position="98"/>
        <end position="277"/>
    </location>
</feature>
<dbReference type="HAMAP" id="MF_01970">
    <property type="entry name" value="Kynureninase"/>
    <property type="match status" value="1"/>
</dbReference>
<sequence>MRGLTEPALLPTRMTYDASPAFAAAQDAADSLAPFRQEFHIPPGPDGQPTAYFCGNSLGLLPKAARAAVEAEFKSWETQAVEGHFHGESPWMYYQDTLADATARVVGAKPIEVVVMNTLTVNLHLLLISFYQPTATRYKVLMEGGAFPSDQYALESQARLHGLDPAEAIVEMTPRPGEHTLRTEDIEAKIAELGDSLATVIFGGINYYTGQVFDMAAITKAGHAVGATVGFDLAHAAGNVVLSLHDWDVDFACWCTYKYLNSGPGGTSGVFINERFAHRPDLLRLAGWWGYDPKERFQMKPGFRPSPGAAGWQLSCGQVLPMAVHRANLDIFDRAGGVAALRQKSEKLTGYLEYLIQQLGLPKSKFEIITPADPGQRGCQLSLLVNERGRELFDFLAARGIIADWREPNVIRLAPVPLYNSFEDVRRAGAALAEFYSA</sequence>
<dbReference type="Pfam" id="PF00266">
    <property type="entry name" value="Aminotran_5"/>
    <property type="match status" value="1"/>
</dbReference>
<evidence type="ECO:0000256" key="4">
    <source>
        <dbReference type="HAMAP-Rule" id="MF_01970"/>
    </source>
</evidence>
<evidence type="ECO:0000259" key="7">
    <source>
        <dbReference type="Pfam" id="PF00266"/>
    </source>
</evidence>
<comment type="function">
    <text evidence="4 6">Catalyzes the cleavage of L-kynurenine (L-Kyn) and L-3-hydroxykynurenine (L-3OHKyn) into anthranilic acid (AA) and 3-hydroxyanthranilic acid (3-OHAA), respectively.</text>
</comment>
<dbReference type="InterPro" id="IPR015421">
    <property type="entry name" value="PyrdxlP-dep_Trfase_major"/>
</dbReference>
<feature type="binding site" evidence="4">
    <location>
        <position position="288"/>
    </location>
    <ligand>
        <name>pyridoxal 5'-phosphate</name>
        <dbReference type="ChEBI" id="CHEBI:597326"/>
    </ligand>
</feature>
<comment type="similarity">
    <text evidence="4 6">Belongs to the kynureninase family.</text>
</comment>
<evidence type="ECO:0000256" key="1">
    <source>
        <dbReference type="ARBA" id="ARBA00022642"/>
    </source>
</evidence>
<evidence type="ECO:0000313" key="9">
    <source>
        <dbReference type="Proteomes" id="UP001501243"/>
    </source>
</evidence>
<keyword evidence="3 4" id="KW-0663">Pyridoxal phosphate</keyword>
<organism evidence="8 9">
    <name type="scientific">Hymenobacter ginsengisoli</name>
    <dbReference type="NCBI Taxonomy" id="1051626"/>
    <lineage>
        <taxon>Bacteria</taxon>
        <taxon>Pseudomonadati</taxon>
        <taxon>Bacteroidota</taxon>
        <taxon>Cytophagia</taxon>
        <taxon>Cytophagales</taxon>
        <taxon>Hymenobacteraceae</taxon>
        <taxon>Hymenobacter</taxon>
    </lineage>
</organism>
<dbReference type="InterPro" id="IPR010111">
    <property type="entry name" value="Kynureninase"/>
</dbReference>
<dbReference type="NCBIfam" id="TIGR01814">
    <property type="entry name" value="kynureninase"/>
    <property type="match status" value="1"/>
</dbReference>
<keyword evidence="9" id="KW-1185">Reference proteome</keyword>
<dbReference type="EC" id="3.7.1.3" evidence="4 5"/>
<dbReference type="PANTHER" id="PTHR14084:SF0">
    <property type="entry name" value="KYNURENINASE"/>
    <property type="match status" value="1"/>
</dbReference>
<accession>A0ABP8QJ63</accession>
<dbReference type="InterPro" id="IPR015424">
    <property type="entry name" value="PyrdxlP-dep_Trfase"/>
</dbReference>
<dbReference type="EMBL" id="BAABGQ010000006">
    <property type="protein sequence ID" value="GAA4503091.1"/>
    <property type="molecule type" value="Genomic_DNA"/>
</dbReference>
<evidence type="ECO:0000313" key="8">
    <source>
        <dbReference type="EMBL" id="GAA4503091.1"/>
    </source>
</evidence>
<protein>
    <recommendedName>
        <fullName evidence="4 5">Kynureninase</fullName>
        <ecNumber evidence="4 5">3.7.1.3</ecNumber>
    </recommendedName>
    <alternativeName>
        <fullName evidence="4">L-kynurenine hydrolase</fullName>
    </alternativeName>
</protein>
<feature type="binding site" evidence="4">
    <location>
        <position position="119"/>
    </location>
    <ligand>
        <name>pyridoxal 5'-phosphate</name>
        <dbReference type="ChEBI" id="CHEBI:597326"/>
    </ligand>
</feature>
<evidence type="ECO:0000256" key="5">
    <source>
        <dbReference type="NCBIfam" id="TIGR01814"/>
    </source>
</evidence>
<feature type="binding site" evidence="4">
    <location>
        <position position="120"/>
    </location>
    <ligand>
        <name>pyridoxal 5'-phosphate</name>
        <dbReference type="ChEBI" id="CHEBI:597326"/>
    </ligand>
</feature>
<feature type="binding site" evidence="4">
    <location>
        <position position="232"/>
    </location>
    <ligand>
        <name>pyridoxal 5'-phosphate</name>
        <dbReference type="ChEBI" id="CHEBI:597326"/>
    </ligand>
</feature>
<dbReference type="Pfam" id="PF22580">
    <property type="entry name" value="KYNU_C"/>
    <property type="match status" value="1"/>
</dbReference>
<dbReference type="Proteomes" id="UP001501243">
    <property type="component" value="Unassembled WGS sequence"/>
</dbReference>
<dbReference type="Gene3D" id="3.40.640.10">
    <property type="entry name" value="Type I PLP-dependent aspartate aminotransferase-like (Major domain)"/>
    <property type="match status" value="1"/>
</dbReference>
<gene>
    <name evidence="4 8" type="primary">kynU</name>
    <name evidence="8" type="ORF">GCM10023172_27380</name>
</gene>
<evidence type="ECO:0000256" key="6">
    <source>
        <dbReference type="PIRNR" id="PIRNR038800"/>
    </source>
</evidence>
<dbReference type="PIRSF" id="PIRSF038800">
    <property type="entry name" value="KYNU"/>
    <property type="match status" value="1"/>
</dbReference>
<feature type="binding site" evidence="4">
    <location>
        <position position="235"/>
    </location>
    <ligand>
        <name>pyridoxal 5'-phosphate</name>
        <dbReference type="ChEBI" id="CHEBI:597326"/>
    </ligand>
</feature>
<comment type="caution">
    <text evidence="4">Lacks conserved residue(s) required for the propagation of feature annotation.</text>
</comment>
<comment type="catalytic activity">
    <reaction evidence="4 6">
        <text>L-kynurenine + H2O = anthranilate + L-alanine + H(+)</text>
        <dbReference type="Rhea" id="RHEA:16813"/>
        <dbReference type="ChEBI" id="CHEBI:15377"/>
        <dbReference type="ChEBI" id="CHEBI:15378"/>
        <dbReference type="ChEBI" id="CHEBI:16567"/>
        <dbReference type="ChEBI" id="CHEBI:57959"/>
        <dbReference type="ChEBI" id="CHEBI:57972"/>
        <dbReference type="EC" id="3.7.1.3"/>
    </reaction>
</comment>
<evidence type="ECO:0000256" key="2">
    <source>
        <dbReference type="ARBA" id="ARBA00022801"/>
    </source>
</evidence>
<feature type="modified residue" description="N6-(pyridoxal phosphate)lysine" evidence="4">
    <location>
        <position position="258"/>
    </location>
</feature>
<dbReference type="InterPro" id="IPR000192">
    <property type="entry name" value="Aminotrans_V_dom"/>
</dbReference>
<evidence type="ECO:0000256" key="3">
    <source>
        <dbReference type="ARBA" id="ARBA00022898"/>
    </source>
</evidence>
<comment type="pathway">
    <text evidence="4 6">Amino-acid degradation; L-kynurenine degradation; L-alanine and anthranilate from L-kynurenine: step 1/1.</text>
</comment>
<comment type="caution">
    <text evidence="8">The sequence shown here is derived from an EMBL/GenBank/DDBJ whole genome shotgun (WGS) entry which is preliminary data.</text>
</comment>
<comment type="subunit">
    <text evidence="4 6">Homodimer.</text>
</comment>
<feature type="binding site" evidence="4">
    <location>
        <begin position="147"/>
        <end position="150"/>
    </location>
    <ligand>
        <name>pyridoxal 5'-phosphate</name>
        <dbReference type="ChEBI" id="CHEBI:597326"/>
    </ligand>
</feature>
<comment type="pathway">
    <text evidence="4 6">Cofactor biosynthesis; NAD(+) biosynthesis; quinolinate from L-kynurenine: step 2/3.</text>
</comment>
<dbReference type="InterPro" id="IPR015422">
    <property type="entry name" value="PyrdxlP-dep_Trfase_small"/>
</dbReference>
<dbReference type="Gene3D" id="3.90.1150.10">
    <property type="entry name" value="Aspartate Aminotransferase, domain 1"/>
    <property type="match status" value="1"/>
</dbReference>